<dbReference type="AlphaFoldDB" id="A0A7H0SPM0"/>
<sequence>MSPAANPTPFADLSDSLLGWASHTELELSQQLAHPDLDWFIDTDLGSDELERIDRLFGTFLGRQLAFGADIDALLEVTPSLLVSTAVSRAARLIDPDQFWQEYFVGLGIQPQPQWEAALERHALPAFKKCGLVVPDFHPAPSGAFIALLHAGMTAAEVPAILETLDSIDPKIQVKSTEVTEVLGSALSADTSPITHRIFHECGAHLHQLLPGVQELRRFSVAHPSSWLDRDYSHLQPQLPQLVRELVVAELRERPVGTTDRASAVGVALRELRPRLVLDTARHKICLRLPEQRVAPGGNGRAEVSWRVSIEGTTRIFRTGRAWGEPTYAEVLDIFVDHPVREVAVLDATNNISWAVPVLNADDPVLIFAANGQNLSAKASLHHQELYVVAPVEATMMDVVSGQELPELERFDIPGWENWSCRLIDASNAASIQILRPGHTPSAMHEVRCVDPRQRARFRHPSAPIECLRTSGGLKVHRDSVIAEFPPTLSGTDEIWYLSISAYAGVGVAGEEIADPEPLEVPAEGGEFPIFDPEAYDAPWVGEYLIRLRGPRNESFRHRYGIVEGIRTRIEIGGGSTTVRIPTGGGLSESTLTLWHGEKPFDVEPGQTITVGASEAGADVVISTDEGDRLPLRFTPPRLHFEVPLLAYPPMWRTTRLECQSRSFDPAGEIRVRGIGTMDKPRIAVRNHHGSPLRTVSMNSDDGGRTWIASMKDIAASAALLPSGTLDCEWTDTNINRHISVCLAGISSTPHATTASIDNGELVLSELAPERRLDAWVWPETAPWSPACSIAVEGERTALPPELVDAGPLRVQLHTRDPFMNLWSPQAPGLGTLGASQEGYFTAQDDALSELSAFLAGERDSAPDNDEVLPILWDHLGAASSSSRPAIQTALESRPFASIGALSGSLVPAENQPGQIINSGLVAVNFESESDHTEDIPAAFHSTPWLRALAELSRLPKLWRQVDQALAEGDVDAATVGRRALKAQLDVLAETAGKNLVSTLSTGRDATLDSACIDQSTVRIAQMDVSQQEALLGMFFANVEVIPGAIMEEGNRLMAVFEAFRHREQLRSLMTSEGLIKPAVKLLRTMRGTQRNLYAAARVRFDKLDGVNTEDPNHAWALAPVVSMVFALSARMHAHGLMTKSRTLDDAARGWAQLAHVVPDLVTGDIVSADAMVMAISQASLRD</sequence>
<accession>A0A7H0SPM0</accession>
<gene>
    <name evidence="1" type="ORF">GP475_07475</name>
</gene>
<dbReference type="RefSeq" id="WP_187973810.1">
    <property type="nucleotide sequence ID" value="NZ_CP046884.1"/>
</dbReference>
<protein>
    <submittedName>
        <fullName evidence="1">Uncharacterized protein</fullName>
    </submittedName>
</protein>
<evidence type="ECO:0000313" key="2">
    <source>
        <dbReference type="Proteomes" id="UP000516320"/>
    </source>
</evidence>
<proteinExistence type="predicted"/>
<reference evidence="1 2" key="1">
    <citation type="submission" date="2019-12" db="EMBL/GenBank/DDBJ databases">
        <title>Corynebacterium sp. nov., isolated from feces of the Anser Albifrons in China.</title>
        <authorList>
            <person name="Liu Q."/>
        </authorList>
    </citation>
    <scope>NUCLEOTIDE SEQUENCE [LARGE SCALE GENOMIC DNA]</scope>
    <source>
        <strain evidence="1 2">4H37-19</strain>
    </source>
</reference>
<evidence type="ECO:0000313" key="1">
    <source>
        <dbReference type="EMBL" id="QNQ90495.1"/>
    </source>
</evidence>
<name>A0A7H0SPM0_9CORY</name>
<organism evidence="1 2">
    <name type="scientific">Corynebacterium poyangense</name>
    <dbReference type="NCBI Taxonomy" id="2684405"/>
    <lineage>
        <taxon>Bacteria</taxon>
        <taxon>Bacillati</taxon>
        <taxon>Actinomycetota</taxon>
        <taxon>Actinomycetes</taxon>
        <taxon>Mycobacteriales</taxon>
        <taxon>Corynebacteriaceae</taxon>
        <taxon>Corynebacterium</taxon>
    </lineage>
</organism>
<keyword evidence="2" id="KW-1185">Reference proteome</keyword>
<dbReference type="EMBL" id="CP046884">
    <property type="protein sequence ID" value="QNQ90495.1"/>
    <property type="molecule type" value="Genomic_DNA"/>
</dbReference>
<dbReference type="Proteomes" id="UP000516320">
    <property type="component" value="Chromosome"/>
</dbReference>
<dbReference type="KEGG" id="cpoy:GP475_07475"/>